<reference evidence="2 3" key="1">
    <citation type="submission" date="2019-05" db="EMBL/GenBank/DDBJ databases">
        <title>Another draft genome of Portunus trituberculatus and its Hox gene families provides insights of decapod evolution.</title>
        <authorList>
            <person name="Jeong J.-H."/>
            <person name="Song I."/>
            <person name="Kim S."/>
            <person name="Choi T."/>
            <person name="Kim D."/>
            <person name="Ryu S."/>
            <person name="Kim W."/>
        </authorList>
    </citation>
    <scope>NUCLEOTIDE SEQUENCE [LARGE SCALE GENOMIC DNA]</scope>
    <source>
        <tissue evidence="2">Muscle</tissue>
    </source>
</reference>
<sequence>MGLDSTHTTLLNMTRVHLLYSDLNDAVSPGGSAMRGVTPDTRTPVAHEPVLQGSLPTLTGHTPPLHIC</sequence>
<evidence type="ECO:0000256" key="1">
    <source>
        <dbReference type="SAM" id="MobiDB-lite"/>
    </source>
</evidence>
<organism evidence="2 3">
    <name type="scientific">Portunus trituberculatus</name>
    <name type="common">Swimming crab</name>
    <name type="synonym">Neptunus trituberculatus</name>
    <dbReference type="NCBI Taxonomy" id="210409"/>
    <lineage>
        <taxon>Eukaryota</taxon>
        <taxon>Metazoa</taxon>
        <taxon>Ecdysozoa</taxon>
        <taxon>Arthropoda</taxon>
        <taxon>Crustacea</taxon>
        <taxon>Multicrustacea</taxon>
        <taxon>Malacostraca</taxon>
        <taxon>Eumalacostraca</taxon>
        <taxon>Eucarida</taxon>
        <taxon>Decapoda</taxon>
        <taxon>Pleocyemata</taxon>
        <taxon>Brachyura</taxon>
        <taxon>Eubrachyura</taxon>
        <taxon>Portunoidea</taxon>
        <taxon>Portunidae</taxon>
        <taxon>Portuninae</taxon>
        <taxon>Portunus</taxon>
    </lineage>
</organism>
<comment type="caution">
    <text evidence="2">The sequence shown here is derived from an EMBL/GenBank/DDBJ whole genome shotgun (WGS) entry which is preliminary data.</text>
</comment>
<evidence type="ECO:0000313" key="3">
    <source>
        <dbReference type="Proteomes" id="UP000324222"/>
    </source>
</evidence>
<dbReference type="EMBL" id="VSRR010000505">
    <property type="protein sequence ID" value="MPC16418.1"/>
    <property type="molecule type" value="Genomic_DNA"/>
</dbReference>
<protein>
    <submittedName>
        <fullName evidence="2">Uncharacterized protein</fullName>
    </submittedName>
</protein>
<proteinExistence type="predicted"/>
<accession>A0A5B7D4C5</accession>
<gene>
    <name evidence="2" type="ORF">E2C01_009242</name>
</gene>
<keyword evidence="3" id="KW-1185">Reference proteome</keyword>
<name>A0A5B7D4C5_PORTR</name>
<evidence type="ECO:0000313" key="2">
    <source>
        <dbReference type="EMBL" id="MPC16418.1"/>
    </source>
</evidence>
<dbReference type="Proteomes" id="UP000324222">
    <property type="component" value="Unassembled WGS sequence"/>
</dbReference>
<dbReference type="AlphaFoldDB" id="A0A5B7D4C5"/>
<feature type="region of interest" description="Disordered" evidence="1">
    <location>
        <begin position="31"/>
        <end position="68"/>
    </location>
</feature>